<dbReference type="InterPro" id="IPR028081">
    <property type="entry name" value="Leu-bd"/>
</dbReference>
<dbReference type="InterPro" id="IPR028082">
    <property type="entry name" value="Peripla_BP_I"/>
</dbReference>
<protein>
    <recommendedName>
        <fullName evidence="3">Leucine-binding protein domain-containing protein</fullName>
    </recommendedName>
</protein>
<evidence type="ECO:0000313" key="5">
    <source>
        <dbReference type="Proteomes" id="UP001501598"/>
    </source>
</evidence>
<accession>A0ABP8REF0</accession>
<reference evidence="5" key="1">
    <citation type="journal article" date="2019" name="Int. J. Syst. Evol. Microbiol.">
        <title>The Global Catalogue of Microorganisms (GCM) 10K type strain sequencing project: providing services to taxonomists for standard genome sequencing and annotation.</title>
        <authorList>
            <consortium name="The Broad Institute Genomics Platform"/>
            <consortium name="The Broad Institute Genome Sequencing Center for Infectious Disease"/>
            <person name="Wu L."/>
            <person name="Ma J."/>
        </authorList>
    </citation>
    <scope>NUCLEOTIDE SEQUENCE [LARGE SCALE GENOMIC DNA]</scope>
    <source>
        <strain evidence="5">JCM 17906</strain>
    </source>
</reference>
<evidence type="ECO:0000313" key="4">
    <source>
        <dbReference type="EMBL" id="GAA4536723.1"/>
    </source>
</evidence>
<dbReference type="EMBL" id="BAABGT010000005">
    <property type="protein sequence ID" value="GAA4536723.1"/>
    <property type="molecule type" value="Genomic_DNA"/>
</dbReference>
<name>A0ABP8REF0_9PSEU</name>
<sequence length="385" mass="38904">MACLAAVTLAACGSSATPGGGGGSGSADLTIRAITNFTGPLALQGIPVQAVQAYFTQLDKKGGVNGTDVTISPQDALGDVSRAVSLTRDAAADKSVLAVVGMGSSAQMEATVPLVDPLKLPSISTPSVSTREAANYYRAAANYPTAGRAAAAFTAETFPGKKVSILTLDTPAPRSATDIYRKGAEAAGLSVVSSGFFPLSATSISNETEAALAANPDVLVVNSATVSVAKTMFDVLKLKAPTTPTVWISNGCSSATLALASTPMYSVCSTLPLSVSGVPAAATIQQALDSAGVGNLKDSLDDSYAVLGYELGRSLDAAVQACAPKCDRDSFGKALAEVHLPSDGMAGELGFQNPDRNMVSQMAVIERDPAAGTIKVTSPFAAYPA</sequence>
<dbReference type="PANTHER" id="PTHR30483:SF6">
    <property type="entry name" value="PERIPLASMIC BINDING PROTEIN OF ABC TRANSPORTER FOR NATURAL AMINO ACIDS"/>
    <property type="match status" value="1"/>
</dbReference>
<gene>
    <name evidence="4" type="ORF">GCM10023175_04030</name>
</gene>
<dbReference type="InterPro" id="IPR051010">
    <property type="entry name" value="BCAA_transport"/>
</dbReference>
<keyword evidence="2" id="KW-0732">Signal</keyword>
<dbReference type="PANTHER" id="PTHR30483">
    <property type="entry name" value="LEUCINE-SPECIFIC-BINDING PROTEIN"/>
    <property type="match status" value="1"/>
</dbReference>
<organism evidence="4 5">
    <name type="scientific">Pseudonocardia xishanensis</name>
    <dbReference type="NCBI Taxonomy" id="630995"/>
    <lineage>
        <taxon>Bacteria</taxon>
        <taxon>Bacillati</taxon>
        <taxon>Actinomycetota</taxon>
        <taxon>Actinomycetes</taxon>
        <taxon>Pseudonocardiales</taxon>
        <taxon>Pseudonocardiaceae</taxon>
        <taxon>Pseudonocardia</taxon>
    </lineage>
</organism>
<evidence type="ECO:0000259" key="3">
    <source>
        <dbReference type="Pfam" id="PF13458"/>
    </source>
</evidence>
<comment type="similarity">
    <text evidence="1">Belongs to the leucine-binding protein family.</text>
</comment>
<evidence type="ECO:0000256" key="2">
    <source>
        <dbReference type="ARBA" id="ARBA00022729"/>
    </source>
</evidence>
<feature type="domain" description="Leucine-binding protein" evidence="3">
    <location>
        <begin position="33"/>
        <end position="366"/>
    </location>
</feature>
<dbReference type="SUPFAM" id="SSF53822">
    <property type="entry name" value="Periplasmic binding protein-like I"/>
    <property type="match status" value="1"/>
</dbReference>
<proteinExistence type="inferred from homology"/>
<keyword evidence="5" id="KW-1185">Reference proteome</keyword>
<dbReference type="Proteomes" id="UP001501598">
    <property type="component" value="Unassembled WGS sequence"/>
</dbReference>
<comment type="caution">
    <text evidence="4">The sequence shown here is derived from an EMBL/GenBank/DDBJ whole genome shotgun (WGS) entry which is preliminary data.</text>
</comment>
<evidence type="ECO:0000256" key="1">
    <source>
        <dbReference type="ARBA" id="ARBA00010062"/>
    </source>
</evidence>
<dbReference type="Gene3D" id="3.40.50.2300">
    <property type="match status" value="2"/>
</dbReference>
<dbReference type="Pfam" id="PF13458">
    <property type="entry name" value="Peripla_BP_6"/>
    <property type="match status" value="1"/>
</dbReference>